<dbReference type="AlphaFoldDB" id="A0A9W8I140"/>
<evidence type="ECO:0000256" key="5">
    <source>
        <dbReference type="ARBA" id="ARBA00022824"/>
    </source>
</evidence>
<proteinExistence type="inferred from homology"/>
<comment type="subcellular location">
    <subcellularLocation>
        <location evidence="1 10">Endoplasmic reticulum membrane</location>
        <topology evidence="1 10">Multi-pass membrane protein</topology>
    </subcellularLocation>
</comment>
<keyword evidence="8 10" id="KW-0012">Acyltransferase</keyword>
<comment type="caution">
    <text evidence="14">The sequence shown here is derived from an EMBL/GenBank/DDBJ whole genome shotgun (WGS) entry which is preliminary data.</text>
</comment>
<evidence type="ECO:0000313" key="14">
    <source>
        <dbReference type="EMBL" id="KAJ2809065.1"/>
    </source>
</evidence>
<evidence type="ECO:0000256" key="9">
    <source>
        <dbReference type="ARBA" id="ARBA00023568"/>
    </source>
</evidence>
<comment type="similarity">
    <text evidence="2 10">Belongs to the membrane-bound acyltransferase family. Sterol o-acyltransferase subfamily.</text>
</comment>
<evidence type="ECO:0000256" key="6">
    <source>
        <dbReference type="ARBA" id="ARBA00022989"/>
    </source>
</evidence>
<evidence type="ECO:0000256" key="10">
    <source>
        <dbReference type="PIRNR" id="PIRNR000439"/>
    </source>
</evidence>
<feature type="transmembrane region" description="Helical" evidence="13">
    <location>
        <begin position="359"/>
        <end position="381"/>
    </location>
</feature>
<evidence type="ECO:0000256" key="7">
    <source>
        <dbReference type="ARBA" id="ARBA00023136"/>
    </source>
</evidence>
<comment type="function">
    <text evidence="9">Sterol O-acyltransferase that catalyzes the formation of stery esters.</text>
</comment>
<feature type="transmembrane region" description="Helical" evidence="13">
    <location>
        <begin position="463"/>
        <end position="484"/>
    </location>
</feature>
<feature type="transmembrane region" description="Helical" evidence="13">
    <location>
        <begin position="522"/>
        <end position="544"/>
    </location>
</feature>
<dbReference type="PANTHER" id="PTHR10408:SF9">
    <property type="entry name" value="STEROL O-ACYLTRANSFERASE 2-RELATED"/>
    <property type="match status" value="1"/>
</dbReference>
<accession>A0A9W8I140</accession>
<dbReference type="EMBL" id="JANBUO010000012">
    <property type="protein sequence ID" value="KAJ2809065.1"/>
    <property type="molecule type" value="Genomic_DNA"/>
</dbReference>
<dbReference type="GO" id="GO:0008374">
    <property type="term" value="F:O-acyltransferase activity"/>
    <property type="evidence" value="ECO:0007669"/>
    <property type="project" value="InterPro"/>
</dbReference>
<feature type="active site" evidence="11">
    <location>
        <position position="477"/>
    </location>
</feature>
<protein>
    <recommendedName>
        <fullName evidence="10">O-acyltransferase</fullName>
    </recommendedName>
</protein>
<dbReference type="Pfam" id="PF03062">
    <property type="entry name" value="MBOAT"/>
    <property type="match status" value="2"/>
</dbReference>
<keyword evidence="6 13" id="KW-1133">Transmembrane helix</keyword>
<evidence type="ECO:0000256" key="8">
    <source>
        <dbReference type="ARBA" id="ARBA00023315"/>
    </source>
</evidence>
<sequence>MFIPQVADGPPSSRNSPRLRPQFTRREIEERLASGSPPPVFTSSLRRSLRNDRESASPSALDDSNPTPPPEPEDRHRRQIFFRPRASILDYTELMYQGSDRIRGLVTCFWTIIGAYLVSLLLSHYEKNGEFLSRGLASLIFSRGTDLILSDLALVLSTAFVVPFVRVLWIGRWQPKFMDPRHTRAMVLQAVAEVVWLVFWYTWQGTRGWPWSQRCFFALHTVVNWMKVHSYLSTNRHLACSLRTRDELENNQSSQKGEKDKHIHERIQALDAELCPYSARFPETQTLANYAMFQLCPVLVYEVEYPRTTHIRWGYVAEKMAGTAGIFAVFYIVVAHLMIPHLERMPETGLLLTTVHLMGPMATCWLLFFFITFDSIANGFAELTRFADRRFYDDWWNVRGLDEFSRKWNRPVHLFLARHIYMPVREHWKSSRIFDKTRGEKSKSDGGSGNILHRMLKTMPASVVAMAVTFLFSSVLHEVTVVVACHRWNHGVLFILQMLQIPLIPLVNRLPWFKDQQALRNWTFWLSMVFFQPLLLCLYTYGAFASKAGDMSYSVL</sequence>
<evidence type="ECO:0000313" key="15">
    <source>
        <dbReference type="Proteomes" id="UP001140094"/>
    </source>
</evidence>
<organism evidence="14 15">
    <name type="scientific">Coemansia guatemalensis</name>
    <dbReference type="NCBI Taxonomy" id="2761395"/>
    <lineage>
        <taxon>Eukaryota</taxon>
        <taxon>Fungi</taxon>
        <taxon>Fungi incertae sedis</taxon>
        <taxon>Zoopagomycota</taxon>
        <taxon>Kickxellomycotina</taxon>
        <taxon>Kickxellomycetes</taxon>
        <taxon>Kickxellales</taxon>
        <taxon>Kickxellaceae</taxon>
        <taxon>Coemansia</taxon>
    </lineage>
</organism>
<dbReference type="PANTHER" id="PTHR10408">
    <property type="entry name" value="STEROL O-ACYLTRANSFERASE"/>
    <property type="match status" value="1"/>
</dbReference>
<evidence type="ECO:0000256" key="4">
    <source>
        <dbReference type="ARBA" id="ARBA00022692"/>
    </source>
</evidence>
<keyword evidence="4 13" id="KW-0812">Transmembrane</keyword>
<feature type="compositionally biased region" description="Low complexity" evidence="12">
    <location>
        <begin position="10"/>
        <end position="21"/>
    </location>
</feature>
<keyword evidence="5 10" id="KW-0256">Endoplasmic reticulum</keyword>
<feature type="compositionally biased region" description="Polar residues" evidence="12">
    <location>
        <begin position="56"/>
        <end position="65"/>
    </location>
</feature>
<dbReference type="PIRSF" id="PIRSF000439">
    <property type="entry name" value="Oat_ACAT_DAG_ARE"/>
    <property type="match status" value="1"/>
</dbReference>
<feature type="transmembrane region" description="Helical" evidence="13">
    <location>
        <begin position="490"/>
        <end position="510"/>
    </location>
</feature>
<evidence type="ECO:0000256" key="1">
    <source>
        <dbReference type="ARBA" id="ARBA00004477"/>
    </source>
</evidence>
<evidence type="ECO:0000256" key="12">
    <source>
        <dbReference type="SAM" id="MobiDB-lite"/>
    </source>
</evidence>
<evidence type="ECO:0000256" key="2">
    <source>
        <dbReference type="ARBA" id="ARBA00009010"/>
    </source>
</evidence>
<gene>
    <name evidence="14" type="primary">ARE2_2</name>
    <name evidence="14" type="ORF">H4R20_000429</name>
</gene>
<keyword evidence="7 10" id="KW-0472">Membrane</keyword>
<feature type="region of interest" description="Disordered" evidence="12">
    <location>
        <begin position="1"/>
        <end position="77"/>
    </location>
</feature>
<reference evidence="14" key="1">
    <citation type="submission" date="2022-07" db="EMBL/GenBank/DDBJ databases">
        <title>Phylogenomic reconstructions and comparative analyses of Kickxellomycotina fungi.</title>
        <authorList>
            <person name="Reynolds N.K."/>
            <person name="Stajich J.E."/>
            <person name="Barry K."/>
            <person name="Grigoriev I.V."/>
            <person name="Crous P."/>
            <person name="Smith M.E."/>
        </authorList>
    </citation>
    <scope>NUCLEOTIDE SEQUENCE</scope>
    <source>
        <strain evidence="14">NRRL 1565</strain>
    </source>
</reference>
<evidence type="ECO:0000256" key="3">
    <source>
        <dbReference type="ARBA" id="ARBA00022679"/>
    </source>
</evidence>
<dbReference type="InterPro" id="IPR004299">
    <property type="entry name" value="MBOAT_fam"/>
</dbReference>
<dbReference type="Proteomes" id="UP001140094">
    <property type="component" value="Unassembled WGS sequence"/>
</dbReference>
<dbReference type="OrthoDB" id="10039049at2759"/>
<feature type="transmembrane region" description="Helical" evidence="13">
    <location>
        <begin position="320"/>
        <end position="339"/>
    </location>
</feature>
<evidence type="ECO:0000256" key="11">
    <source>
        <dbReference type="PIRSR" id="PIRSR000439-1"/>
    </source>
</evidence>
<feature type="transmembrane region" description="Helical" evidence="13">
    <location>
        <begin position="152"/>
        <end position="171"/>
    </location>
</feature>
<keyword evidence="15" id="KW-1185">Reference proteome</keyword>
<keyword evidence="3 10" id="KW-0808">Transferase</keyword>
<feature type="transmembrane region" description="Helical" evidence="13">
    <location>
        <begin position="104"/>
        <end position="125"/>
    </location>
</feature>
<evidence type="ECO:0000256" key="13">
    <source>
        <dbReference type="SAM" id="Phobius"/>
    </source>
</evidence>
<dbReference type="InterPro" id="IPR014371">
    <property type="entry name" value="Oat_ACAT_DAG_ARE"/>
</dbReference>
<name>A0A9W8I140_9FUNG</name>
<dbReference type="GO" id="GO:0005789">
    <property type="term" value="C:endoplasmic reticulum membrane"/>
    <property type="evidence" value="ECO:0007669"/>
    <property type="project" value="UniProtKB-SubCell"/>
</dbReference>